<evidence type="ECO:0000259" key="8">
    <source>
        <dbReference type="Pfam" id="PF10150"/>
    </source>
</evidence>
<evidence type="ECO:0000313" key="10">
    <source>
        <dbReference type="Proteomes" id="UP000245073"/>
    </source>
</evidence>
<dbReference type="EMBL" id="QDKQ01000055">
    <property type="protein sequence ID" value="PVM86733.1"/>
    <property type="molecule type" value="Genomic_DNA"/>
</dbReference>
<dbReference type="GO" id="GO:0004540">
    <property type="term" value="F:RNA nuclease activity"/>
    <property type="evidence" value="ECO:0007669"/>
    <property type="project" value="InterPro"/>
</dbReference>
<evidence type="ECO:0000256" key="1">
    <source>
        <dbReference type="ARBA" id="ARBA00001946"/>
    </source>
</evidence>
<dbReference type="GO" id="GO:0016787">
    <property type="term" value="F:hydrolase activity"/>
    <property type="evidence" value="ECO:0007669"/>
    <property type="project" value="UniProtKB-KW"/>
</dbReference>
<keyword evidence="6" id="KW-0460">Magnesium</keyword>
<evidence type="ECO:0000256" key="4">
    <source>
        <dbReference type="ARBA" id="ARBA00022759"/>
    </source>
</evidence>
<evidence type="ECO:0000313" key="9">
    <source>
        <dbReference type="EMBL" id="PVM86733.1"/>
    </source>
</evidence>
<protein>
    <submittedName>
        <fullName evidence="9">RNA-binding protein</fullName>
    </submittedName>
</protein>
<dbReference type="OrthoDB" id="9804278at2"/>
<keyword evidence="3" id="KW-0479">Metal-binding</keyword>
<keyword evidence="7" id="KW-0694">RNA-binding</keyword>
<reference evidence="9 10" key="1">
    <citation type="submission" date="2018-04" db="EMBL/GenBank/DDBJ databases">
        <title>The genome sequence of Caulobacter sp. 744.</title>
        <authorList>
            <person name="Gao J."/>
            <person name="Sun J."/>
        </authorList>
    </citation>
    <scope>NUCLEOTIDE SEQUENCE [LARGE SCALE GENOMIC DNA]</scope>
    <source>
        <strain evidence="9 10">774</strain>
    </source>
</reference>
<keyword evidence="10" id="KW-1185">Reference proteome</keyword>
<accession>A0A2T9JSP8</accession>
<evidence type="ECO:0000256" key="3">
    <source>
        <dbReference type="ARBA" id="ARBA00022723"/>
    </source>
</evidence>
<dbReference type="InterPro" id="IPR019307">
    <property type="entry name" value="RNA-bd_AU-1/RNase_E/G"/>
</dbReference>
<dbReference type="GO" id="GO:0006364">
    <property type="term" value="P:rRNA processing"/>
    <property type="evidence" value="ECO:0007669"/>
    <property type="project" value="TreeGrafter"/>
</dbReference>
<name>A0A2T9JSP8_9CAUL</name>
<evidence type="ECO:0000256" key="5">
    <source>
        <dbReference type="ARBA" id="ARBA00022801"/>
    </source>
</evidence>
<gene>
    <name evidence="9" type="ORF">DDF67_15535</name>
</gene>
<dbReference type="GO" id="GO:0005737">
    <property type="term" value="C:cytoplasm"/>
    <property type="evidence" value="ECO:0007669"/>
    <property type="project" value="TreeGrafter"/>
</dbReference>
<sequence>MSERRAYLYKGVGETVGVVTLDGRPERLIVQWPGDDPLDAEGVRGVARIKSIERAFGSAFVALPGGADVLLPLKPDMPKLVQGGLVEIEIRTASRADKSAVARFIAEGEGEPRVLAAAPGVEEQLRHHVKAGSPTTGERALEAVEAAEADILETVFALPGGGDVAIETTRALTSVDVDLGGREGDAKRAARQANMAALGVAARVLRLKGLGGLVVFDLVGRGHDGQALTVAARNAFAPDNPGVAIGAISKFGALEMALPRRARPVVERLVDAKGAWTAPYAARRLGRVLEREGRADPGGRLAARCAPAVLEAFAELDAGLAERLGRRFTVSAEPGWSNDRIEVSAA</sequence>
<dbReference type="Proteomes" id="UP000245073">
    <property type="component" value="Unassembled WGS sequence"/>
</dbReference>
<comment type="caution">
    <text evidence="9">The sequence shown here is derived from an EMBL/GenBank/DDBJ whole genome shotgun (WGS) entry which is preliminary data.</text>
</comment>
<keyword evidence="4" id="KW-0255">Endonuclease</keyword>
<organism evidence="9 10">
    <name type="scientific">Caulobacter endophyticus</name>
    <dbReference type="NCBI Taxonomy" id="2172652"/>
    <lineage>
        <taxon>Bacteria</taxon>
        <taxon>Pseudomonadati</taxon>
        <taxon>Pseudomonadota</taxon>
        <taxon>Alphaproteobacteria</taxon>
        <taxon>Caulobacterales</taxon>
        <taxon>Caulobacteraceae</taxon>
        <taxon>Caulobacter</taxon>
    </lineage>
</organism>
<dbReference type="InterPro" id="IPR004659">
    <property type="entry name" value="RNase_E/G"/>
</dbReference>
<dbReference type="GO" id="GO:0004519">
    <property type="term" value="F:endonuclease activity"/>
    <property type="evidence" value="ECO:0007669"/>
    <property type="project" value="UniProtKB-KW"/>
</dbReference>
<dbReference type="AlphaFoldDB" id="A0A2T9JSP8"/>
<evidence type="ECO:0000256" key="2">
    <source>
        <dbReference type="ARBA" id="ARBA00022722"/>
    </source>
</evidence>
<dbReference type="GO" id="GO:0046872">
    <property type="term" value="F:metal ion binding"/>
    <property type="evidence" value="ECO:0007669"/>
    <property type="project" value="UniProtKB-KW"/>
</dbReference>
<evidence type="ECO:0000256" key="7">
    <source>
        <dbReference type="ARBA" id="ARBA00022884"/>
    </source>
</evidence>
<dbReference type="PANTHER" id="PTHR30001:SF1">
    <property type="entry name" value="RIBONUCLEASE E_G-LIKE PROTEIN, CHLOROPLASTIC"/>
    <property type="match status" value="1"/>
</dbReference>
<dbReference type="Pfam" id="PF10150">
    <property type="entry name" value="RNase_E_G"/>
    <property type="match status" value="1"/>
</dbReference>
<dbReference type="GO" id="GO:0003723">
    <property type="term" value="F:RNA binding"/>
    <property type="evidence" value="ECO:0007669"/>
    <property type="project" value="UniProtKB-KW"/>
</dbReference>
<proteinExistence type="predicted"/>
<keyword evidence="5" id="KW-0378">Hydrolase</keyword>
<comment type="cofactor">
    <cofactor evidence="1">
        <name>Mg(2+)</name>
        <dbReference type="ChEBI" id="CHEBI:18420"/>
    </cofactor>
</comment>
<feature type="domain" description="RNA-binding protein AU-1/Ribonuclease E/G" evidence="8">
    <location>
        <begin position="143"/>
        <end position="257"/>
    </location>
</feature>
<keyword evidence="2" id="KW-0540">Nuclease</keyword>
<dbReference type="PANTHER" id="PTHR30001">
    <property type="entry name" value="RIBONUCLEASE"/>
    <property type="match status" value="1"/>
</dbReference>
<dbReference type="RefSeq" id="WP_109101768.1">
    <property type="nucleotide sequence ID" value="NZ_QDKQ01000055.1"/>
</dbReference>
<evidence type="ECO:0000256" key="6">
    <source>
        <dbReference type="ARBA" id="ARBA00022842"/>
    </source>
</evidence>